<keyword evidence="1" id="KW-0378">Hydrolase</keyword>
<proteinExistence type="predicted"/>
<name>A0ABQ0JZL1_9BACT</name>
<evidence type="ECO:0000313" key="1">
    <source>
        <dbReference type="EMBL" id="GAN34234.1"/>
    </source>
</evidence>
<sequence length="71" mass="7915">MRKQLFHRLIPRPAGGAYQGYHLAGFIEASDAIRNGSASPELQEARLSLKKQYEKTSIAGINFGEIYADFD</sequence>
<protein>
    <submittedName>
        <fullName evidence="1">Hydrolase</fullName>
    </submittedName>
</protein>
<dbReference type="Proteomes" id="UP000032309">
    <property type="component" value="Unassembled WGS sequence"/>
</dbReference>
<keyword evidence="2" id="KW-1185">Reference proteome</keyword>
<evidence type="ECO:0000313" key="2">
    <source>
        <dbReference type="Proteomes" id="UP000032309"/>
    </source>
</evidence>
<organism evidence="1 2">
    <name type="scientific">Candidatus Brocadia sinica JPN1</name>
    <dbReference type="NCBI Taxonomy" id="1197129"/>
    <lineage>
        <taxon>Bacteria</taxon>
        <taxon>Pseudomonadati</taxon>
        <taxon>Planctomycetota</taxon>
        <taxon>Candidatus Brocadiia</taxon>
        <taxon>Candidatus Brocadiales</taxon>
        <taxon>Candidatus Brocadiaceae</taxon>
        <taxon>Candidatus Brocadia</taxon>
    </lineage>
</organism>
<dbReference type="EMBL" id="BAFN01000001">
    <property type="protein sequence ID" value="GAN34234.1"/>
    <property type="molecule type" value="Genomic_DNA"/>
</dbReference>
<dbReference type="GO" id="GO:0016787">
    <property type="term" value="F:hydrolase activity"/>
    <property type="evidence" value="ECO:0007669"/>
    <property type="project" value="UniProtKB-KW"/>
</dbReference>
<reference evidence="2" key="1">
    <citation type="journal article" date="2015" name="Genome Announc.">
        <title>Draft Genome Sequence of an Anaerobic Ammonium-Oxidizing Bacterium, "Candidatus Brocadia sinica".</title>
        <authorList>
            <person name="Oshiki M."/>
            <person name="Shinyako-Hata K."/>
            <person name="Satoh H."/>
            <person name="Okabe S."/>
        </authorList>
    </citation>
    <scope>NUCLEOTIDE SEQUENCE [LARGE SCALE GENOMIC DNA]</scope>
    <source>
        <strain evidence="2">JPN1</strain>
    </source>
</reference>
<accession>A0ABQ0JZL1</accession>
<dbReference type="RefSeq" id="WP_157842526.1">
    <property type="nucleotide sequence ID" value="NZ_BAFN01000001.1"/>
</dbReference>
<comment type="caution">
    <text evidence="1">The sequence shown here is derived from an EMBL/GenBank/DDBJ whole genome shotgun (WGS) entry which is preliminary data.</text>
</comment>
<gene>
    <name evidence="1" type="ORF">BROSI_A2770</name>
</gene>